<evidence type="ECO:0000313" key="2">
    <source>
        <dbReference type="Proteomes" id="UP000288805"/>
    </source>
</evidence>
<evidence type="ECO:0000313" key="1">
    <source>
        <dbReference type="EMBL" id="RVX01925.1"/>
    </source>
</evidence>
<protein>
    <recommendedName>
        <fullName evidence="3">Integrase catalytic domain-containing protein</fullName>
    </recommendedName>
</protein>
<dbReference type="InterPro" id="IPR012337">
    <property type="entry name" value="RNaseH-like_sf"/>
</dbReference>
<evidence type="ECO:0008006" key="3">
    <source>
        <dbReference type="Google" id="ProtNLM"/>
    </source>
</evidence>
<organism evidence="1 2">
    <name type="scientific">Vitis vinifera</name>
    <name type="common">Grape</name>
    <dbReference type="NCBI Taxonomy" id="29760"/>
    <lineage>
        <taxon>Eukaryota</taxon>
        <taxon>Viridiplantae</taxon>
        <taxon>Streptophyta</taxon>
        <taxon>Embryophyta</taxon>
        <taxon>Tracheophyta</taxon>
        <taxon>Spermatophyta</taxon>
        <taxon>Magnoliopsida</taxon>
        <taxon>eudicotyledons</taxon>
        <taxon>Gunneridae</taxon>
        <taxon>Pentapetalae</taxon>
        <taxon>rosids</taxon>
        <taxon>Vitales</taxon>
        <taxon>Vitaceae</taxon>
        <taxon>Viteae</taxon>
        <taxon>Vitis</taxon>
    </lineage>
</organism>
<dbReference type="EMBL" id="QGNW01000073">
    <property type="protein sequence ID" value="RVX01925.1"/>
    <property type="molecule type" value="Genomic_DNA"/>
</dbReference>
<accession>A0A438IYY2</accession>
<dbReference type="SUPFAM" id="SSF53098">
    <property type="entry name" value="Ribonuclease H-like"/>
    <property type="match status" value="1"/>
</dbReference>
<dbReference type="Proteomes" id="UP000288805">
    <property type="component" value="Unassembled WGS sequence"/>
</dbReference>
<dbReference type="Gene3D" id="3.30.420.10">
    <property type="entry name" value="Ribonuclease H-like superfamily/Ribonuclease H"/>
    <property type="match status" value="1"/>
</dbReference>
<gene>
    <name evidence="1" type="ORF">CK203_019345</name>
</gene>
<comment type="caution">
    <text evidence="1">The sequence shown here is derived from an EMBL/GenBank/DDBJ whole genome shotgun (WGS) entry which is preliminary data.</text>
</comment>
<dbReference type="InterPro" id="IPR036397">
    <property type="entry name" value="RNaseH_sf"/>
</dbReference>
<proteinExistence type="predicted"/>
<dbReference type="AlphaFoldDB" id="A0A438IYY2"/>
<dbReference type="GO" id="GO:0003676">
    <property type="term" value="F:nucleic acid binding"/>
    <property type="evidence" value="ECO:0007669"/>
    <property type="project" value="InterPro"/>
</dbReference>
<sequence>MGVLIFVTSHSRLSSQVRVKHKVATPYHPQTSGQVELANWEIKNILMKSMAKHVISPLKWNTKAWWEIKKLNMDLSKAGMKRFSDLNEMEELRNDALQQFKHCKTKIERWHDELVSLEVKMDRPIYIQQVYSNGVVELLNSNNIGSFKVNGQRLKPFMEPFSRDRGGNHPP</sequence>
<name>A0A438IYY2_VITVI</name>
<reference evidence="1 2" key="1">
    <citation type="journal article" date="2018" name="PLoS Genet.">
        <title>Population sequencing reveals clonal diversity and ancestral inbreeding in the grapevine cultivar Chardonnay.</title>
        <authorList>
            <person name="Roach M.J."/>
            <person name="Johnson D.L."/>
            <person name="Bohlmann J."/>
            <person name="van Vuuren H.J."/>
            <person name="Jones S.J."/>
            <person name="Pretorius I.S."/>
            <person name="Schmidt S.A."/>
            <person name="Borneman A.R."/>
        </authorList>
    </citation>
    <scope>NUCLEOTIDE SEQUENCE [LARGE SCALE GENOMIC DNA]</scope>
    <source>
        <strain evidence="2">cv. Chardonnay</strain>
        <tissue evidence="1">Leaf</tissue>
    </source>
</reference>